<dbReference type="InterPro" id="IPR025877">
    <property type="entry name" value="MobA-like_NTP_Trfase"/>
</dbReference>
<name>L7VTE2_9BACT</name>
<evidence type="ECO:0000259" key="3">
    <source>
        <dbReference type="Pfam" id="PF12804"/>
    </source>
</evidence>
<dbReference type="GO" id="GO:0016779">
    <property type="term" value="F:nucleotidyltransferase activity"/>
    <property type="evidence" value="ECO:0007669"/>
    <property type="project" value="UniProtKB-KW"/>
</dbReference>
<reference evidence="4" key="1">
    <citation type="submission" date="2012-09" db="EMBL/GenBank/DDBJ databases">
        <title>Metagenomic Characterization of a Microbial Community in Wastewater Detects High Levels of Antibiotic Resistance.</title>
        <authorList>
            <person name="Abrams M."/>
            <person name="Caldwell A."/>
            <person name="Vandaei E."/>
            <person name="Lee W."/>
            <person name="Perrott J."/>
            <person name="Khan S.Y."/>
            <person name="Ta J."/>
            <person name="Romero D."/>
            <person name="Nguyen V."/>
            <person name="Pourmand N."/>
            <person name="Ouverney C.C."/>
        </authorList>
    </citation>
    <scope>NUCLEOTIDE SEQUENCE</scope>
</reference>
<keyword evidence="1" id="KW-0808">Transferase</keyword>
<evidence type="ECO:0000313" key="4">
    <source>
        <dbReference type="EMBL" id="AGC72382.1"/>
    </source>
</evidence>
<sequence length="230" mass="24908">MDVRIVILAAGVGNRLGMPHPKPLTVLADGRSIMATQIDNIATHFSIHDVSIVVGFKKDMIMEAFPDVSFIYNQNYGDTNTSKSLLKALQVTGSHPVLWMNGDVVFDPALLDGLMDLVASGQSFVCVNHERVGDEEVKYTLGDDGFIAAISKVVEGGLGEAVGINFVSTADKPALIRHLESCNDDDFFERGIESAISEDGLRVLPVDISANRCLEVDFPEDLARALSEFP</sequence>
<dbReference type="Gene3D" id="3.90.550.10">
    <property type="entry name" value="Spore Coat Polysaccharide Biosynthesis Protein SpsA, Chain A"/>
    <property type="match status" value="1"/>
</dbReference>
<feature type="domain" description="MobA-like NTP transferase" evidence="3">
    <location>
        <begin position="6"/>
        <end position="132"/>
    </location>
</feature>
<evidence type="ECO:0000256" key="1">
    <source>
        <dbReference type="ARBA" id="ARBA00022679"/>
    </source>
</evidence>
<dbReference type="PANTHER" id="PTHR43584">
    <property type="entry name" value="NUCLEOTIDYL TRANSFERASE"/>
    <property type="match status" value="1"/>
</dbReference>
<dbReference type="CDD" id="cd02523">
    <property type="entry name" value="PC_cytidylyltransferase"/>
    <property type="match status" value="1"/>
</dbReference>
<dbReference type="SUPFAM" id="SSF53448">
    <property type="entry name" value="Nucleotide-diphospho-sugar transferases"/>
    <property type="match status" value="1"/>
</dbReference>
<dbReference type="InterPro" id="IPR050065">
    <property type="entry name" value="GlmU-like"/>
</dbReference>
<dbReference type="InterPro" id="IPR029044">
    <property type="entry name" value="Nucleotide-diphossugar_trans"/>
</dbReference>
<dbReference type="AlphaFoldDB" id="L7VTE2"/>
<protein>
    <submittedName>
        <fullName evidence="4">UDP-N-acetylglucosamine pyrophosphorylase related protein</fullName>
    </submittedName>
</protein>
<evidence type="ECO:0000256" key="2">
    <source>
        <dbReference type="ARBA" id="ARBA00022695"/>
    </source>
</evidence>
<organism evidence="4">
    <name type="scientific">uncultured bacterium A1Q1_fos_15</name>
    <dbReference type="NCBI Taxonomy" id="1256548"/>
    <lineage>
        <taxon>Bacteria</taxon>
        <taxon>environmental samples</taxon>
    </lineage>
</organism>
<dbReference type="EMBL" id="JX649900">
    <property type="protein sequence ID" value="AGC72382.1"/>
    <property type="molecule type" value="Genomic_DNA"/>
</dbReference>
<dbReference type="Pfam" id="PF12804">
    <property type="entry name" value="NTP_transf_3"/>
    <property type="match status" value="1"/>
</dbReference>
<keyword evidence="2" id="KW-0548">Nucleotidyltransferase</keyword>
<accession>L7VTE2</accession>
<dbReference type="PANTHER" id="PTHR43584:SF8">
    <property type="entry name" value="N-ACETYLMURAMATE ALPHA-1-PHOSPHATE URIDYLYLTRANSFERASE"/>
    <property type="match status" value="1"/>
</dbReference>
<proteinExistence type="predicted"/>